<dbReference type="EC" id="5.1.1.10" evidence="9"/>
<dbReference type="SUPFAM" id="SSF51419">
    <property type="entry name" value="PLP-binding barrel"/>
    <property type="match status" value="1"/>
</dbReference>
<proteinExistence type="inferred from homology"/>
<dbReference type="RefSeq" id="WP_344955292.1">
    <property type="nucleotide sequence ID" value="NZ_BAABCX010000001.1"/>
</dbReference>
<comment type="caution">
    <text evidence="11">The sequence shown here is derived from an EMBL/GenBank/DDBJ whole genome shotgun (WGS) entry which is preliminary data.</text>
</comment>
<evidence type="ECO:0000256" key="7">
    <source>
        <dbReference type="ARBA" id="ARBA00023235"/>
    </source>
</evidence>
<comment type="subcellular location">
    <subcellularLocation>
        <location evidence="2 9">Periplasm</location>
    </subcellularLocation>
</comment>
<dbReference type="PROSITE" id="PS51257">
    <property type="entry name" value="PROKAR_LIPOPROTEIN"/>
    <property type="match status" value="1"/>
</dbReference>
<feature type="binding site" evidence="9">
    <location>
        <position position="173"/>
    </location>
    <ligand>
        <name>substrate</name>
    </ligand>
</feature>
<keyword evidence="4 9" id="KW-0574">Periplasm</keyword>
<feature type="active site" description="Proton acceptor" evidence="9">
    <location>
        <position position="300"/>
    </location>
</feature>
<keyword evidence="6 9" id="KW-1015">Disulfide bond</keyword>
<reference evidence="12" key="1">
    <citation type="journal article" date="2019" name="Int. J. Syst. Evol. Microbiol.">
        <title>The Global Catalogue of Microorganisms (GCM) 10K type strain sequencing project: providing services to taxonomists for standard genome sequencing and annotation.</title>
        <authorList>
            <consortium name="The Broad Institute Genomics Platform"/>
            <consortium name="The Broad Institute Genome Sequencing Center for Infectious Disease"/>
            <person name="Wu L."/>
            <person name="Ma J."/>
        </authorList>
    </citation>
    <scope>NUCLEOTIDE SEQUENCE [LARGE SCALE GENOMIC DNA]</scope>
    <source>
        <strain evidence="12">JCM 17110</strain>
    </source>
</reference>
<protein>
    <recommendedName>
        <fullName evidence="9">Broad specificity amino-acid racemase</fullName>
        <ecNumber evidence="9">5.1.1.10</ecNumber>
    </recommendedName>
</protein>
<comment type="catalytic activity">
    <reaction evidence="9">
        <text>L-lysine = D-lysine</text>
        <dbReference type="Rhea" id="RHEA:22864"/>
        <dbReference type="ChEBI" id="CHEBI:32551"/>
        <dbReference type="ChEBI" id="CHEBI:32557"/>
    </reaction>
</comment>
<comment type="catalytic activity">
    <reaction evidence="9">
        <text>an L-alpha-amino acid = a D-alpha-amino acid</text>
        <dbReference type="Rhea" id="RHEA:18317"/>
        <dbReference type="ChEBI" id="CHEBI:59869"/>
        <dbReference type="ChEBI" id="CHEBI:59871"/>
        <dbReference type="EC" id="5.1.1.10"/>
    </reaction>
</comment>
<dbReference type="NCBIfam" id="TIGR00492">
    <property type="entry name" value="alr"/>
    <property type="match status" value="1"/>
</dbReference>
<evidence type="ECO:0000256" key="2">
    <source>
        <dbReference type="ARBA" id="ARBA00004418"/>
    </source>
</evidence>
<comment type="similarity">
    <text evidence="8 9">Belongs to the alanine racemase family. Bsr subfamily.</text>
</comment>
<evidence type="ECO:0000256" key="9">
    <source>
        <dbReference type="HAMAP-Rule" id="MF_02212"/>
    </source>
</evidence>
<dbReference type="NCBIfam" id="NF009879">
    <property type="entry name" value="PRK13340.1-4"/>
    <property type="match status" value="1"/>
</dbReference>
<evidence type="ECO:0000256" key="3">
    <source>
        <dbReference type="ARBA" id="ARBA00022729"/>
    </source>
</evidence>
<feature type="chain" id="PRO_5044944955" description="Broad specificity amino-acid racemase" evidence="9">
    <location>
        <begin position="23"/>
        <end position="412"/>
    </location>
</feature>
<evidence type="ECO:0000256" key="8">
    <source>
        <dbReference type="ARBA" id="ARBA00023456"/>
    </source>
</evidence>
<accession>A0ABP6VEM6</accession>
<comment type="cofactor">
    <cofactor evidence="1 9">
        <name>pyridoxal 5'-phosphate</name>
        <dbReference type="ChEBI" id="CHEBI:597326"/>
    </cofactor>
</comment>
<keyword evidence="3 9" id="KW-0732">Signal</keyword>
<dbReference type="InterPro" id="IPR011079">
    <property type="entry name" value="Ala_racemase_C"/>
</dbReference>
<feature type="signal peptide" evidence="9">
    <location>
        <begin position="1"/>
        <end position="22"/>
    </location>
</feature>
<dbReference type="PANTHER" id="PTHR30511">
    <property type="entry name" value="ALANINE RACEMASE"/>
    <property type="match status" value="1"/>
</dbReference>
<dbReference type="Gene3D" id="2.40.37.10">
    <property type="entry name" value="Lyase, Ornithine Decarboxylase, Chain A, domain 1"/>
    <property type="match status" value="1"/>
</dbReference>
<evidence type="ECO:0000313" key="11">
    <source>
        <dbReference type="EMBL" id="GAA3532384.1"/>
    </source>
</evidence>
<dbReference type="InterPro" id="IPR020622">
    <property type="entry name" value="Ala_racemase_pyridoxalP-BS"/>
</dbReference>
<dbReference type="SUPFAM" id="SSF50621">
    <property type="entry name" value="Alanine racemase C-terminal domain-like"/>
    <property type="match status" value="1"/>
</dbReference>
<keyword evidence="7 9" id="KW-0413">Isomerase</keyword>
<sequence precursor="true">MKFTPTLLAVALAGCLSTQAQAAPELPVTGLDTSSAQLESANAWVEVDQAAFEHNIRTLQTLLDGKSQICAIMKADAYGHGIANLMPSVMAANIPCIGITSNEEARVVRESGYEGRIMRVRSATPQEVSKGLQYEMEELFGDIEAARQAAEVAKAAGKTLRYHLGLNAGGMSRNGLEVATEAGKQEARELLALENLELVGIMTHFQYEDADFVRAGLAKFNEQSRWLIEDGKLDRSKLTLHAANSFTTLEVPEARLDMVRPGGIIYGDTIPSYTEYKKVMSFKTRVASVNNYPAGSLVGYDGTYTLERDSLLANLPMGYSDGYRRVFTNKAYVVVNGQRAPVVGKVSMNTTMIDVTDIPGVKPGDEVVLFGKQGGAEVTQGELEDANGALLADLYTVWGNSNPKILKPVVSQ</sequence>
<dbReference type="Pfam" id="PF01168">
    <property type="entry name" value="Ala_racemase_N"/>
    <property type="match status" value="1"/>
</dbReference>
<dbReference type="Proteomes" id="UP001500795">
    <property type="component" value="Unassembled WGS sequence"/>
</dbReference>
<feature type="binding site" evidence="9">
    <location>
        <position position="348"/>
    </location>
    <ligand>
        <name>substrate</name>
    </ligand>
</feature>
<feature type="disulfide bond" evidence="9">
    <location>
        <begin position="70"/>
        <end position="96"/>
    </location>
</feature>
<feature type="domain" description="Alanine racemase C-terminal" evidence="10">
    <location>
        <begin position="279"/>
        <end position="407"/>
    </location>
</feature>
<evidence type="ECO:0000259" key="10">
    <source>
        <dbReference type="SMART" id="SM01005"/>
    </source>
</evidence>
<evidence type="ECO:0000256" key="5">
    <source>
        <dbReference type="ARBA" id="ARBA00022898"/>
    </source>
</evidence>
<comment type="catalytic activity">
    <reaction evidence="9">
        <text>L-arginine = D-arginine</text>
        <dbReference type="Rhea" id="RHEA:18069"/>
        <dbReference type="ChEBI" id="CHEBI:32682"/>
        <dbReference type="ChEBI" id="CHEBI:32689"/>
    </reaction>
</comment>
<dbReference type="Pfam" id="PF00842">
    <property type="entry name" value="Ala_racemase_C"/>
    <property type="match status" value="1"/>
</dbReference>
<dbReference type="InterPro" id="IPR029066">
    <property type="entry name" value="PLP-binding_barrel"/>
</dbReference>
<keyword evidence="5 9" id="KW-0663">Pyridoxal phosphate</keyword>
<dbReference type="PANTHER" id="PTHR30511:SF0">
    <property type="entry name" value="ALANINE RACEMASE, CATABOLIC-RELATED"/>
    <property type="match status" value="1"/>
</dbReference>
<dbReference type="InterPro" id="IPR000821">
    <property type="entry name" value="Ala_racemase"/>
</dbReference>
<dbReference type="PROSITE" id="PS00395">
    <property type="entry name" value="ALANINE_RACEMASE"/>
    <property type="match status" value="1"/>
</dbReference>
<keyword evidence="12" id="KW-1185">Reference proteome</keyword>
<dbReference type="InterPro" id="IPR001608">
    <property type="entry name" value="Ala_racemase_N"/>
</dbReference>
<dbReference type="CDD" id="cd06826">
    <property type="entry name" value="PLPDE_III_AR2"/>
    <property type="match status" value="1"/>
</dbReference>
<dbReference type="Gene3D" id="3.20.20.10">
    <property type="entry name" value="Alanine racemase"/>
    <property type="match status" value="1"/>
</dbReference>
<dbReference type="SMART" id="SM01005">
    <property type="entry name" value="Ala_racemase_C"/>
    <property type="match status" value="1"/>
</dbReference>
<evidence type="ECO:0000256" key="6">
    <source>
        <dbReference type="ARBA" id="ARBA00023157"/>
    </source>
</evidence>
<evidence type="ECO:0000313" key="12">
    <source>
        <dbReference type="Proteomes" id="UP001500795"/>
    </source>
</evidence>
<comment type="function">
    <text evidence="9">Amino-acid racemase able to utilize a broad range of substrates.</text>
</comment>
<dbReference type="PRINTS" id="PR00992">
    <property type="entry name" value="ALARACEMASE"/>
</dbReference>
<name>A0ABP6VEM6_9GAMM</name>
<dbReference type="HAMAP" id="MF_02212">
    <property type="entry name" value="Bsr_racemase"/>
    <property type="match status" value="1"/>
</dbReference>
<feature type="modified residue" description="N6-(pyridoxal phosphate)lysine" evidence="9">
    <location>
        <position position="74"/>
    </location>
</feature>
<gene>
    <name evidence="11" type="primary">alr_1</name>
    <name evidence="11" type="ORF">GCM10022394_09620</name>
</gene>
<dbReference type="InterPro" id="IPR043698">
    <property type="entry name" value="Racemase_Bsr/Lyr"/>
</dbReference>
<feature type="active site" description="Proton acceptor" evidence="9">
    <location>
        <position position="74"/>
    </location>
</feature>
<dbReference type="EMBL" id="BAABCX010000001">
    <property type="protein sequence ID" value="GAA3532384.1"/>
    <property type="molecule type" value="Genomic_DNA"/>
</dbReference>
<organism evidence="11 12">
    <name type="scientific">Zobellella aerophila</name>
    <dbReference type="NCBI Taxonomy" id="870480"/>
    <lineage>
        <taxon>Bacteria</taxon>
        <taxon>Pseudomonadati</taxon>
        <taxon>Pseudomonadota</taxon>
        <taxon>Gammaproteobacteria</taxon>
        <taxon>Aeromonadales</taxon>
        <taxon>Aeromonadaceae</taxon>
        <taxon>Zobellella</taxon>
    </lineage>
</organism>
<evidence type="ECO:0000256" key="1">
    <source>
        <dbReference type="ARBA" id="ARBA00001933"/>
    </source>
</evidence>
<evidence type="ECO:0000256" key="4">
    <source>
        <dbReference type="ARBA" id="ARBA00022764"/>
    </source>
</evidence>
<dbReference type="InterPro" id="IPR009006">
    <property type="entry name" value="Ala_racemase/Decarboxylase_C"/>
</dbReference>